<proteinExistence type="predicted"/>
<dbReference type="Proteomes" id="UP001164539">
    <property type="component" value="Chromosome 2"/>
</dbReference>
<evidence type="ECO:0000313" key="2">
    <source>
        <dbReference type="Proteomes" id="UP001164539"/>
    </source>
</evidence>
<comment type="caution">
    <text evidence="1">The sequence shown here is derived from an EMBL/GenBank/DDBJ whole genome shotgun (WGS) entry which is preliminary data.</text>
</comment>
<sequence>MAADDDSFDINDHGTSVDRKRNRVQCNYCGKIVSGFSRLKCHLGGIRGDVTPCEKVPENVKEPLRNKLLETKGGSLSKKVGEVYHLDPTCKRNWWSDSNGSVKHFKAEVAQNVSCKSGSHTETESEQEEGVTQHISIPNSRTDSQTSIDAEKKDPLARQAQKCIGRFFYEMGIDFSVAYSPTFQDMINASFCHGQAKYKIPSCQDLKGWILHEELKEMQKYVKRIRNSWGSTGCSILLDGWIDGNGRNLVSFVVDCPQGPIYLRSSDVSATISDVDALQSLLDGIIEEVGVDNVVQIVACSTAGWMGDVGKQFMERRRTVFWTVSVSNCIELMLEKIGTMDSVRGIIDKAKTVTRFIHGRATVLKLWRDFSGECNLIKPSKVRSAMPFMTLENIVSEKKNLKAMFASSAWSTSKLASGTEGMRILNLVQDHSFWTRARMVLKATIPLVRVLCLIYGADKPQAGYIYETMDQAKETIKEEFKNNKTQYLPIWKIIDEIWDNHLHSPLHAAGYYLNPSLFYSSDFYSDPEVSFGLLCCIVRMVQDQRTQDLISIQLDEYRHAKGAFSRGSAVDQRNIYSPADWWSHYGEQYPELQRFAIRILSQTCDGASKYGFKRSLSEKLLANGRNPIEQQRLGDLTFVHYNLQLQNSRRVIKGDIVADEIDPMDEWIVDKASEIVPENVDSTWIDLIYTRGVTNVEGQCHSKKSPV</sequence>
<name>A0ACC1YNT0_MELAZ</name>
<keyword evidence="2" id="KW-1185">Reference proteome</keyword>
<reference evidence="1 2" key="1">
    <citation type="journal article" date="2023" name="Science">
        <title>Complex scaffold remodeling in plant triterpene biosynthesis.</title>
        <authorList>
            <person name="De La Pena R."/>
            <person name="Hodgson H."/>
            <person name="Liu J.C."/>
            <person name="Stephenson M.J."/>
            <person name="Martin A.C."/>
            <person name="Owen C."/>
            <person name="Harkess A."/>
            <person name="Leebens-Mack J."/>
            <person name="Jimenez L.E."/>
            <person name="Osbourn A."/>
            <person name="Sattely E.S."/>
        </authorList>
    </citation>
    <scope>NUCLEOTIDE SEQUENCE [LARGE SCALE GENOMIC DNA]</scope>
    <source>
        <strain evidence="2">cv. JPN11</strain>
        <tissue evidence="1">Leaf</tissue>
    </source>
</reference>
<dbReference type="EMBL" id="CM051395">
    <property type="protein sequence ID" value="KAJ4725470.1"/>
    <property type="molecule type" value="Genomic_DNA"/>
</dbReference>
<organism evidence="1 2">
    <name type="scientific">Melia azedarach</name>
    <name type="common">Chinaberry tree</name>
    <dbReference type="NCBI Taxonomy" id="155640"/>
    <lineage>
        <taxon>Eukaryota</taxon>
        <taxon>Viridiplantae</taxon>
        <taxon>Streptophyta</taxon>
        <taxon>Embryophyta</taxon>
        <taxon>Tracheophyta</taxon>
        <taxon>Spermatophyta</taxon>
        <taxon>Magnoliopsida</taxon>
        <taxon>eudicotyledons</taxon>
        <taxon>Gunneridae</taxon>
        <taxon>Pentapetalae</taxon>
        <taxon>rosids</taxon>
        <taxon>malvids</taxon>
        <taxon>Sapindales</taxon>
        <taxon>Meliaceae</taxon>
        <taxon>Melia</taxon>
    </lineage>
</organism>
<accession>A0ACC1YNT0</accession>
<gene>
    <name evidence="1" type="ORF">OWV82_004339</name>
</gene>
<evidence type="ECO:0000313" key="1">
    <source>
        <dbReference type="EMBL" id="KAJ4725470.1"/>
    </source>
</evidence>
<protein>
    <submittedName>
        <fullName evidence="1">HAT transposon superfamily protein</fullName>
    </submittedName>
</protein>